<dbReference type="Proteomes" id="UP000318571">
    <property type="component" value="Chromosome 9"/>
</dbReference>
<keyword evidence="2 4" id="KW-0862">Zinc</keyword>
<comment type="caution">
    <text evidence="6">The sequence shown here is derived from an EMBL/GenBank/DDBJ whole genome shotgun (WGS) entry which is preliminary data.</text>
</comment>
<gene>
    <name evidence="6" type="ORF">TCAL_04487</name>
</gene>
<dbReference type="GO" id="GO:0046872">
    <property type="term" value="F:metal ion binding"/>
    <property type="evidence" value="ECO:0007669"/>
    <property type="project" value="UniProtKB-KW"/>
</dbReference>
<protein>
    <recommendedName>
        <fullName evidence="5">LIM zinc-binding domain-containing protein</fullName>
    </recommendedName>
</protein>
<keyword evidence="1 4" id="KW-0479">Metal-binding</keyword>
<dbReference type="EMBL" id="VCGU01000009">
    <property type="protein sequence ID" value="TRY70373.1"/>
    <property type="molecule type" value="Genomic_DNA"/>
</dbReference>
<organism evidence="6 7">
    <name type="scientific">Tigriopus californicus</name>
    <name type="common">Marine copepod</name>
    <dbReference type="NCBI Taxonomy" id="6832"/>
    <lineage>
        <taxon>Eukaryota</taxon>
        <taxon>Metazoa</taxon>
        <taxon>Ecdysozoa</taxon>
        <taxon>Arthropoda</taxon>
        <taxon>Crustacea</taxon>
        <taxon>Multicrustacea</taxon>
        <taxon>Hexanauplia</taxon>
        <taxon>Copepoda</taxon>
        <taxon>Harpacticoida</taxon>
        <taxon>Harpacticidae</taxon>
        <taxon>Tigriopus</taxon>
    </lineage>
</organism>
<sequence>MLDSVLAKFSLSENPFIKHDKKLFGKTLFRTKFTRFGQAQKQQWQQPAPQFDNPIDEVSFTQRERVRRELAAILKGARSALDLNTDDLDKVTLTPKMLLEGQNMSAEDIKTWPSAPDLFHDSREHDDEWESSRLTETTSSSNCVKCRSPVYPLEKVEPMSGQLYHPQCFKCVECHTQLTLVTFCRSLHSNRDLQVYCRAHQPRQDKGYKVDLNSISIANAVRFTKENHLENLKQRIQMEASLPPYGEIVKHDLVGLRYF</sequence>
<keyword evidence="3 4" id="KW-0440">LIM domain</keyword>
<reference evidence="6 7" key="1">
    <citation type="journal article" date="2018" name="Nat. Ecol. Evol.">
        <title>Genomic signatures of mitonuclear coevolution across populations of Tigriopus californicus.</title>
        <authorList>
            <person name="Barreto F.S."/>
            <person name="Watson E.T."/>
            <person name="Lima T.G."/>
            <person name="Willett C.S."/>
            <person name="Edmands S."/>
            <person name="Li W."/>
            <person name="Burton R.S."/>
        </authorList>
    </citation>
    <scope>NUCLEOTIDE SEQUENCE [LARGE SCALE GENOMIC DNA]</scope>
    <source>
        <strain evidence="6 7">San Diego</strain>
    </source>
</reference>
<dbReference type="Gene3D" id="2.10.110.10">
    <property type="entry name" value="Cysteine Rich Protein"/>
    <property type="match status" value="1"/>
</dbReference>
<name>A0A553NY62_TIGCA</name>
<dbReference type="STRING" id="6832.A0A553NY62"/>
<accession>A0A553NY62</accession>
<dbReference type="Pfam" id="PF00412">
    <property type="entry name" value="LIM"/>
    <property type="match status" value="1"/>
</dbReference>
<evidence type="ECO:0000259" key="5">
    <source>
        <dbReference type="PROSITE" id="PS50023"/>
    </source>
</evidence>
<feature type="domain" description="LIM zinc-binding" evidence="5">
    <location>
        <begin position="141"/>
        <end position="207"/>
    </location>
</feature>
<dbReference type="PANTHER" id="PTHR24206">
    <property type="entry name" value="OS06G0237300 PROTEIN"/>
    <property type="match status" value="1"/>
</dbReference>
<dbReference type="AlphaFoldDB" id="A0A553NY62"/>
<proteinExistence type="predicted"/>
<dbReference type="InterPro" id="IPR001781">
    <property type="entry name" value="Znf_LIM"/>
</dbReference>
<dbReference type="PROSITE" id="PS00478">
    <property type="entry name" value="LIM_DOMAIN_1"/>
    <property type="match status" value="1"/>
</dbReference>
<evidence type="ECO:0000256" key="3">
    <source>
        <dbReference type="ARBA" id="ARBA00023038"/>
    </source>
</evidence>
<dbReference type="SMART" id="SM00132">
    <property type="entry name" value="LIM"/>
    <property type="match status" value="1"/>
</dbReference>
<evidence type="ECO:0000256" key="4">
    <source>
        <dbReference type="PROSITE-ProRule" id="PRU00125"/>
    </source>
</evidence>
<evidence type="ECO:0000256" key="2">
    <source>
        <dbReference type="ARBA" id="ARBA00022833"/>
    </source>
</evidence>
<evidence type="ECO:0000313" key="7">
    <source>
        <dbReference type="Proteomes" id="UP000318571"/>
    </source>
</evidence>
<keyword evidence="7" id="KW-1185">Reference proteome</keyword>
<evidence type="ECO:0000256" key="1">
    <source>
        <dbReference type="ARBA" id="ARBA00022723"/>
    </source>
</evidence>
<dbReference type="PROSITE" id="PS50023">
    <property type="entry name" value="LIM_DOMAIN_2"/>
    <property type="match status" value="1"/>
</dbReference>
<evidence type="ECO:0000313" key="6">
    <source>
        <dbReference type="EMBL" id="TRY70373.1"/>
    </source>
</evidence>